<organism evidence="1">
    <name type="scientific">Sorangium cellulosum</name>
    <name type="common">Polyangium cellulosum</name>
    <dbReference type="NCBI Taxonomy" id="56"/>
    <lineage>
        <taxon>Bacteria</taxon>
        <taxon>Pseudomonadati</taxon>
        <taxon>Myxococcota</taxon>
        <taxon>Polyangia</taxon>
        <taxon>Polyangiales</taxon>
        <taxon>Polyangiaceae</taxon>
        <taxon>Sorangium</taxon>
    </lineage>
</organism>
<evidence type="ECO:0008006" key="2">
    <source>
        <dbReference type="Google" id="ProtNLM"/>
    </source>
</evidence>
<dbReference type="EMBL" id="MH908920">
    <property type="protein sequence ID" value="AYM54268.1"/>
    <property type="molecule type" value="Genomic_DNA"/>
</dbReference>
<sequence length="471" mass="51630">MSLAADATAFFEERMQAHGESTRRAVEATWAELTFFGRPVCTALRPLFLDGRTYDSMLHDAALVVRGLTAVVMHATRDPRARAELGLSPRQVMFLTRPGHLPRVVAGRLDGFLGPEGHKVIEHNPFSQGVMCGGLGYMDPLRLAFEQTPVMRDLKARFRLRPMPMCDTIFDTLRCIHADLDRPGAPHVGLIHVPAPGRSEADPVDTDSIAHDLLLSLGELLERGCEFTICSLSDLVVQDGQLTDGDGFRIDIALVNGRRDFLDSCSSENVLLRALRDRAVATGDGYPLGDLLQHKGLFSELTDADSGVPLDEDVAEAVARSVPWTRRMKKDTTTRFRGEKVALEPFVRANRHFLVLKPSAEEGGSGLVLGWDCSAREWDTAVTSALARTDYVVQERVRAGAQRLPVLKGGVASHLPHHFDINPYIWADGSARGCLARVSESERLNLSTGDGSLTPVFVVDGEEPYQATSSR</sequence>
<name>A0A3S5GY90_SORCE</name>
<dbReference type="SUPFAM" id="SSF56059">
    <property type="entry name" value="Glutathione synthetase ATP-binding domain-like"/>
    <property type="match status" value="1"/>
</dbReference>
<accession>A0A3S5GY90</accession>
<proteinExistence type="predicted"/>
<protein>
    <recommendedName>
        <fullName evidence="2">Circularly permuted ATPgrasp domain-containing protein</fullName>
    </recommendedName>
</protein>
<evidence type="ECO:0000313" key="1">
    <source>
        <dbReference type="EMBL" id="AYM54268.1"/>
    </source>
</evidence>
<reference evidence="1" key="1">
    <citation type="journal article" date="2018" name="J. Ind. Microbiol. Biotechnol.">
        <title>Genome mining reveals uncommon alkylpyrones as type III PKS products from myxobacteria.</title>
        <authorList>
            <person name="Hug J.J."/>
            <person name="Panter F."/>
            <person name="Krug D."/>
            <person name="Muller R."/>
        </authorList>
    </citation>
    <scope>NUCLEOTIDE SEQUENCE</scope>
    <source>
        <strain evidence="1">So ce1128</strain>
    </source>
</reference>
<dbReference type="AlphaFoldDB" id="A0A3S5GY90"/>